<reference evidence="2" key="1">
    <citation type="journal article" date="2020" name="Science">
        <title>Unexpected conservation and global transmission of agrobacterial virulence plasmids.</title>
        <authorList>
            <person name="Weisberg A.J."/>
            <person name="Davis E.W. 2nd"/>
            <person name="Tabima J."/>
            <person name="Belcher M.S."/>
            <person name="Miller M."/>
            <person name="Kuo C.H."/>
            <person name="Loper J.E."/>
            <person name="Grunwald N.J."/>
            <person name="Putnam M.L."/>
            <person name="Chang J.H."/>
        </authorList>
    </citation>
    <scope>NUCLEOTIDE SEQUENCE</scope>
    <source>
        <strain evidence="2">17-1853-1a</strain>
    </source>
</reference>
<dbReference type="EMBL" id="JAAMAY010000014">
    <property type="protein sequence ID" value="NTC28463.1"/>
    <property type="molecule type" value="Genomic_DNA"/>
</dbReference>
<evidence type="ECO:0000313" key="2">
    <source>
        <dbReference type="EMBL" id="NTC28463.1"/>
    </source>
</evidence>
<evidence type="ECO:0000313" key="3">
    <source>
        <dbReference type="Proteomes" id="UP000702952"/>
    </source>
</evidence>
<gene>
    <name evidence="2" type="ORF">G6M46_09865</name>
</gene>
<dbReference type="AlphaFoldDB" id="A0AA44F4S2"/>
<dbReference type="Gene3D" id="2.60.40.1880">
    <property type="entry name" value="Invasion associated locus B (IalB) protein"/>
    <property type="match status" value="1"/>
</dbReference>
<dbReference type="Pfam" id="PF06776">
    <property type="entry name" value="IalB"/>
    <property type="match status" value="1"/>
</dbReference>
<organism evidence="2 3">
    <name type="scientific">Agrobacterium tumefaciens</name>
    <dbReference type="NCBI Taxonomy" id="358"/>
    <lineage>
        <taxon>Bacteria</taxon>
        <taxon>Pseudomonadati</taxon>
        <taxon>Pseudomonadota</taxon>
        <taxon>Alphaproteobacteria</taxon>
        <taxon>Hyphomicrobiales</taxon>
        <taxon>Rhizobiaceae</taxon>
        <taxon>Rhizobium/Agrobacterium group</taxon>
        <taxon>Agrobacterium</taxon>
        <taxon>Agrobacterium tumefaciens complex</taxon>
    </lineage>
</organism>
<dbReference type="InterPro" id="IPR038696">
    <property type="entry name" value="IalB_sf"/>
</dbReference>
<accession>A0AA44F4S2</accession>
<protein>
    <submittedName>
        <fullName evidence="2">Invasion associated locus B family protein</fullName>
    </submittedName>
</protein>
<evidence type="ECO:0000256" key="1">
    <source>
        <dbReference type="SAM" id="SignalP"/>
    </source>
</evidence>
<comment type="caution">
    <text evidence="2">The sequence shown here is derived from an EMBL/GenBank/DDBJ whole genome shotgun (WGS) entry which is preliminary data.</text>
</comment>
<name>A0AA44F4S2_AGRTU</name>
<proteinExistence type="predicted"/>
<feature type="chain" id="PRO_5041274886" evidence="1">
    <location>
        <begin position="29"/>
        <end position="194"/>
    </location>
</feature>
<keyword evidence="1" id="KW-0732">Signal</keyword>
<feature type="signal peptide" evidence="1">
    <location>
        <begin position="1"/>
        <end position="28"/>
    </location>
</feature>
<dbReference type="Proteomes" id="UP000702952">
    <property type="component" value="Unassembled WGS sequence"/>
</dbReference>
<dbReference type="RefSeq" id="WP_065659514.1">
    <property type="nucleotide sequence ID" value="NZ_CP123839.1"/>
</dbReference>
<sequence>MKRSQNTLWKTALTVFLSAGLVAGGAPAQDAEKKADAPLREVHGSWQLACVAPAKKDDNDASKPVAETAKPLCAIAQVQLEEKTRKLVVSVEFRLDDVGTPGKLSGTMVMPFGLAVTKLFSVKSGNVRLQEVQVSTCLPVGCIVSFTPFVELVTALKAGQTLTIEAPDLQGRTVSFQLQGQGFSEALERLGSLH</sequence>
<dbReference type="InterPro" id="IPR010642">
    <property type="entry name" value="Invasion_prot_B"/>
</dbReference>